<gene>
    <name evidence="1" type="ORF">PR048_019442</name>
</gene>
<sequence length="129" mass="14964">MEEPLILKKTDNTHAVLKQPGSWHFKCAPSKRIKLTQGVKTCVVKVRGETAYSIDTKKSMFITNKNYSISEIKPMEICTNNVWNNIKETLRNFCDPISVETGKHFPNFDTMWMCCTELKLKMMVTRICR</sequence>
<keyword evidence="2" id="KW-1185">Reference proteome</keyword>
<protein>
    <submittedName>
        <fullName evidence="1">Uncharacterized protein</fullName>
    </submittedName>
</protein>
<dbReference type="Proteomes" id="UP001159363">
    <property type="component" value="Chromosome 6"/>
</dbReference>
<dbReference type="EMBL" id="JARBHB010000007">
    <property type="protein sequence ID" value="KAJ8878853.1"/>
    <property type="molecule type" value="Genomic_DNA"/>
</dbReference>
<accession>A0ABQ9H3I2</accession>
<name>A0ABQ9H3I2_9NEOP</name>
<proteinExistence type="predicted"/>
<organism evidence="1 2">
    <name type="scientific">Dryococelus australis</name>
    <dbReference type="NCBI Taxonomy" id="614101"/>
    <lineage>
        <taxon>Eukaryota</taxon>
        <taxon>Metazoa</taxon>
        <taxon>Ecdysozoa</taxon>
        <taxon>Arthropoda</taxon>
        <taxon>Hexapoda</taxon>
        <taxon>Insecta</taxon>
        <taxon>Pterygota</taxon>
        <taxon>Neoptera</taxon>
        <taxon>Polyneoptera</taxon>
        <taxon>Phasmatodea</taxon>
        <taxon>Verophasmatodea</taxon>
        <taxon>Anareolatae</taxon>
        <taxon>Phasmatidae</taxon>
        <taxon>Eurycanthinae</taxon>
        <taxon>Dryococelus</taxon>
    </lineage>
</organism>
<evidence type="ECO:0000313" key="1">
    <source>
        <dbReference type="EMBL" id="KAJ8878853.1"/>
    </source>
</evidence>
<feature type="non-terminal residue" evidence="1">
    <location>
        <position position="129"/>
    </location>
</feature>
<evidence type="ECO:0000313" key="2">
    <source>
        <dbReference type="Proteomes" id="UP001159363"/>
    </source>
</evidence>
<comment type="caution">
    <text evidence="1">The sequence shown here is derived from an EMBL/GenBank/DDBJ whole genome shotgun (WGS) entry which is preliminary data.</text>
</comment>
<reference evidence="1 2" key="1">
    <citation type="submission" date="2023-02" db="EMBL/GenBank/DDBJ databases">
        <title>LHISI_Scaffold_Assembly.</title>
        <authorList>
            <person name="Stuart O.P."/>
            <person name="Cleave R."/>
            <person name="Magrath M.J.L."/>
            <person name="Mikheyev A.S."/>
        </authorList>
    </citation>
    <scope>NUCLEOTIDE SEQUENCE [LARGE SCALE GENOMIC DNA]</scope>
    <source>
        <strain evidence="1">Daus_M_001</strain>
        <tissue evidence="1">Leg muscle</tissue>
    </source>
</reference>